<keyword evidence="5" id="KW-0408">Iron</keyword>
<dbReference type="HOGENOM" id="CLU_058377_0_0_2"/>
<dbReference type="GO" id="GO:0003824">
    <property type="term" value="F:catalytic activity"/>
    <property type="evidence" value="ECO:0007669"/>
    <property type="project" value="InterPro"/>
</dbReference>
<dbReference type="PROSITE" id="PS51918">
    <property type="entry name" value="RADICAL_SAM"/>
    <property type="match status" value="1"/>
</dbReference>
<dbReference type="InterPro" id="IPR013785">
    <property type="entry name" value="Aldolase_TIM"/>
</dbReference>
<organism evidence="8 9">
    <name type="scientific">Pyrolobus fumarii (strain DSM 11204 / 1A)</name>
    <dbReference type="NCBI Taxonomy" id="694429"/>
    <lineage>
        <taxon>Archaea</taxon>
        <taxon>Thermoproteota</taxon>
        <taxon>Thermoprotei</taxon>
        <taxon>Desulfurococcales</taxon>
        <taxon>Pyrodictiaceae</taxon>
        <taxon>Pyrolobus</taxon>
    </lineage>
</organism>
<evidence type="ECO:0000256" key="2">
    <source>
        <dbReference type="ARBA" id="ARBA00022485"/>
    </source>
</evidence>
<dbReference type="InterPro" id="IPR058240">
    <property type="entry name" value="rSAM_sf"/>
</dbReference>
<dbReference type="Proteomes" id="UP000001037">
    <property type="component" value="Chromosome"/>
</dbReference>
<dbReference type="EMBL" id="CP002838">
    <property type="protein sequence ID" value="AEM39693.1"/>
    <property type="molecule type" value="Genomic_DNA"/>
</dbReference>
<reference evidence="8 9" key="1">
    <citation type="journal article" date="2011" name="Stand. Genomic Sci.">
        <title>Complete genome sequence of the hyperthermophilic chemolithoautotroph Pyrolobus fumarii type strain (1A).</title>
        <authorList>
            <person name="Anderson I."/>
            <person name="Goker M."/>
            <person name="Nolan M."/>
            <person name="Lucas S."/>
            <person name="Hammon N."/>
            <person name="Deshpande S."/>
            <person name="Cheng J.F."/>
            <person name="Tapia R."/>
            <person name="Han C."/>
            <person name="Goodwin L."/>
            <person name="Pitluck S."/>
            <person name="Huntemann M."/>
            <person name="Liolios K."/>
            <person name="Ivanova N."/>
            <person name="Pagani I."/>
            <person name="Mavromatis K."/>
            <person name="Ovchinikova G."/>
            <person name="Pati A."/>
            <person name="Chen A."/>
            <person name="Palaniappan K."/>
            <person name="Land M."/>
            <person name="Hauser L."/>
            <person name="Brambilla E.M."/>
            <person name="Huber H."/>
            <person name="Yasawong M."/>
            <person name="Rohde M."/>
            <person name="Spring S."/>
            <person name="Abt B."/>
            <person name="Sikorski J."/>
            <person name="Wirth R."/>
            <person name="Detter J.C."/>
            <person name="Woyke T."/>
            <person name="Bristow J."/>
            <person name="Eisen J.A."/>
            <person name="Markowitz V."/>
            <person name="Hugenholtz P."/>
            <person name="Kyrpides N.C."/>
            <person name="Klenk H.P."/>
            <person name="Lapidus A."/>
        </authorList>
    </citation>
    <scope>NUCLEOTIDE SEQUENCE [LARGE SCALE GENOMIC DNA]</scope>
    <source>
        <strain evidence="9">DSM 11204 / 1A</strain>
    </source>
</reference>
<keyword evidence="2" id="KW-0004">4Fe-4S</keyword>
<dbReference type="KEGG" id="pfm:Pyrfu_1839"/>
<dbReference type="GO" id="GO:0046872">
    <property type="term" value="F:metal ion binding"/>
    <property type="evidence" value="ECO:0007669"/>
    <property type="project" value="UniProtKB-KW"/>
</dbReference>
<dbReference type="CDD" id="cd01335">
    <property type="entry name" value="Radical_SAM"/>
    <property type="match status" value="1"/>
</dbReference>
<dbReference type="SUPFAM" id="SSF102114">
    <property type="entry name" value="Radical SAM enzymes"/>
    <property type="match status" value="1"/>
</dbReference>
<gene>
    <name evidence="8" type="ordered locus">Pyrfu_1839</name>
</gene>
<proteinExistence type="predicted"/>
<keyword evidence="9" id="KW-1185">Reference proteome</keyword>
<evidence type="ECO:0000259" key="7">
    <source>
        <dbReference type="PROSITE" id="PS51918"/>
    </source>
</evidence>
<dbReference type="InterPro" id="IPR040084">
    <property type="entry name" value="GTPase_Obg"/>
</dbReference>
<dbReference type="PANTHER" id="PTHR43787:SF11">
    <property type="entry name" value="UPF0026 PROTEIN SLR1464"/>
    <property type="match status" value="1"/>
</dbReference>
<dbReference type="InterPro" id="IPR007197">
    <property type="entry name" value="rSAM"/>
</dbReference>
<evidence type="ECO:0000256" key="3">
    <source>
        <dbReference type="ARBA" id="ARBA00022691"/>
    </source>
</evidence>
<evidence type="ECO:0000256" key="1">
    <source>
        <dbReference type="ARBA" id="ARBA00001966"/>
    </source>
</evidence>
<dbReference type="AlphaFoldDB" id="G0ECX3"/>
<evidence type="ECO:0000256" key="5">
    <source>
        <dbReference type="ARBA" id="ARBA00023004"/>
    </source>
</evidence>
<dbReference type="SFLD" id="SFLDS00029">
    <property type="entry name" value="Radical_SAM"/>
    <property type="match status" value="1"/>
</dbReference>
<name>G0ECX3_PYRF1</name>
<keyword evidence="4" id="KW-0479">Metal-binding</keyword>
<evidence type="ECO:0000313" key="8">
    <source>
        <dbReference type="EMBL" id="AEM39693.1"/>
    </source>
</evidence>
<dbReference type="PANTHER" id="PTHR43787">
    <property type="entry name" value="FEMO COFACTOR BIOSYNTHESIS PROTEIN NIFB-RELATED"/>
    <property type="match status" value="1"/>
</dbReference>
<feature type="domain" description="Radical SAM core" evidence="7">
    <location>
        <begin position="45"/>
        <end position="275"/>
    </location>
</feature>
<keyword evidence="6" id="KW-0411">Iron-sulfur</keyword>
<dbReference type="eggNOG" id="arCOG00953">
    <property type="taxonomic scope" value="Archaea"/>
</dbReference>
<dbReference type="Gene3D" id="3.20.20.70">
    <property type="entry name" value="Aldolase class I"/>
    <property type="match status" value="1"/>
</dbReference>
<evidence type="ECO:0000256" key="4">
    <source>
        <dbReference type="ARBA" id="ARBA00022723"/>
    </source>
</evidence>
<dbReference type="STRING" id="694429.Pyrfu_1839"/>
<evidence type="ECO:0000256" key="6">
    <source>
        <dbReference type="ARBA" id="ARBA00023014"/>
    </source>
</evidence>
<dbReference type="GO" id="GO:0051539">
    <property type="term" value="F:4 iron, 4 sulfur cluster binding"/>
    <property type="evidence" value="ECO:0007669"/>
    <property type="project" value="UniProtKB-KW"/>
</dbReference>
<protein>
    <submittedName>
        <fullName evidence="8">Radical SAM domain protein</fullName>
    </submittedName>
</protein>
<dbReference type="Pfam" id="PF04055">
    <property type="entry name" value="Radical_SAM"/>
    <property type="match status" value="1"/>
</dbReference>
<dbReference type="SFLD" id="SFLDG01083">
    <property type="entry name" value="Uncharacterised_Radical_SAM_Su"/>
    <property type="match status" value="1"/>
</dbReference>
<sequence length="342" mass="38144">MIARCFAWRRVSPISLSYTHPVHPRPRGACSSRVEPIVFGPVYSRRLGWSLGVNLVPFKTCTWNCVYCYLGYAQPVVERRRWIEERVVVEKVLEKVRSVHTDYVTLVGIGEPTLASNIGRVVELLKSEVGVRVAVLSNGSLFNRGVAFEVSEADYIKATITSVDEDKWRVLHNPAAPLNAEEFVEGLWLASRAAKSFHLEVMLVDGVNDSPEDAARLGSVIRELGVTSVAVNTPFRPGWARWVNPPAPERVLRFASILERVSGHRVEVLTGRGLRPPRIDPSKPGESLAEIVSTHILSWSEAVEALREAGVENPEDTLRELVETGVVKARRVGSETYLYRED</sequence>
<accession>G0ECX3</accession>
<evidence type="ECO:0000313" key="9">
    <source>
        <dbReference type="Proteomes" id="UP000001037"/>
    </source>
</evidence>
<dbReference type="InParanoid" id="G0ECX3"/>
<keyword evidence="3" id="KW-0949">S-adenosyl-L-methionine</keyword>
<comment type="cofactor">
    <cofactor evidence="1">
        <name>[4Fe-4S] cluster</name>
        <dbReference type="ChEBI" id="CHEBI:49883"/>
    </cofactor>
</comment>